<proteinExistence type="predicted"/>
<feature type="signal peptide" evidence="2">
    <location>
        <begin position="1"/>
        <end position="19"/>
    </location>
</feature>
<dbReference type="GeneID" id="106516952"/>
<dbReference type="Pfam" id="PF00169">
    <property type="entry name" value="PH"/>
    <property type="match status" value="1"/>
</dbReference>
<evidence type="ECO:0000313" key="5">
    <source>
        <dbReference type="RefSeq" id="XP_013863030.1"/>
    </source>
</evidence>
<feature type="chain" id="PRO_5014171484" evidence="2">
    <location>
        <begin position="20"/>
        <end position="494"/>
    </location>
</feature>
<dbReference type="InterPro" id="IPR036034">
    <property type="entry name" value="PDZ_sf"/>
</dbReference>
<dbReference type="PROSITE" id="PS50003">
    <property type="entry name" value="PH_DOMAIN"/>
    <property type="match status" value="1"/>
</dbReference>
<keyword evidence="4" id="KW-1185">Reference proteome</keyword>
<name>A0A2I4B5L0_AUSLI</name>
<dbReference type="Proteomes" id="UP000192220">
    <property type="component" value="Unplaced"/>
</dbReference>
<accession>A0A2I4B5L0</accession>
<evidence type="ECO:0000256" key="2">
    <source>
        <dbReference type="SAM" id="SignalP"/>
    </source>
</evidence>
<dbReference type="InParanoid" id="A0A2I4B5L0"/>
<gene>
    <name evidence="5" type="primary">LOC106516952</name>
</gene>
<evidence type="ECO:0000313" key="4">
    <source>
        <dbReference type="Proteomes" id="UP000192220"/>
    </source>
</evidence>
<dbReference type="SMART" id="SM00233">
    <property type="entry name" value="PH"/>
    <property type="match status" value="1"/>
</dbReference>
<dbReference type="KEGG" id="alim:106516952"/>
<dbReference type="SUPFAM" id="SSF50156">
    <property type="entry name" value="PDZ domain-like"/>
    <property type="match status" value="1"/>
</dbReference>
<keyword evidence="2" id="KW-0732">Signal</keyword>
<sequence length="494" mass="55888">MPFLFVIILFRCGIAMSKSQKNGGRAVFYKPFTVAKEIRSGYLYKSPPQKRLKPERSWKKRYFVLYKISEHEYQLRYFKNSEEMGSPIGGIDLTQISLLYGSPQHHQKWPWVQKTFKCSPSCVLYIRSADRDYFLVGETSTEIDDWFTDLYEALSNRPHKLLSSEEISKVQPTAEDIGLARESSSKTKVISNPLKRSKTSLTENDKASFLVQRDDVVDNAEKKDPTPQTPKIRSMSDPSSNGVDFEFVTPKDDDYCKVRRASEPVNPIYDYPRSYLKPKYKEKIAGRACSLESLYESMTEFKCNESTAADIEVAEFTTGTLMRSITQVYDKLKTHVSPEPMSPVPMSPQETAPEDREDKRQSSDFSSSSSGAISPVDTLERQVYSPDKQSSTESLDGAVAGERQFKVKQADLKKDLTLTEADGKLSVSGWTGQPQSVCLFHKGDQILAINDLLISNMDEFNVLLSKSIRKEVIVTVVRQQGCQPLHLPNCPCSD</sequence>
<evidence type="ECO:0000259" key="3">
    <source>
        <dbReference type="PROSITE" id="PS50003"/>
    </source>
</evidence>
<reference evidence="5" key="1">
    <citation type="submission" date="2025-08" db="UniProtKB">
        <authorList>
            <consortium name="RefSeq"/>
        </authorList>
    </citation>
    <scope>IDENTIFICATION</scope>
    <source>
        <strain evidence="5">Quisiro</strain>
        <tissue evidence="5">Liver</tissue>
    </source>
</reference>
<dbReference type="STRING" id="52670.A0A2I4B5L0"/>
<evidence type="ECO:0000256" key="1">
    <source>
        <dbReference type="SAM" id="MobiDB-lite"/>
    </source>
</evidence>
<feature type="region of interest" description="Disordered" evidence="1">
    <location>
        <begin position="335"/>
        <end position="397"/>
    </location>
</feature>
<protein>
    <submittedName>
        <fullName evidence="5">Pleckstrin homology domain-containing family S member 1 isoform X1</fullName>
    </submittedName>
</protein>
<dbReference type="PANTHER" id="PTHR47014">
    <property type="entry name" value="PLECKSTRIN HOMOLOGY DOMAIN-CONTAINING FAMILY S MEMBER 1"/>
    <property type="match status" value="1"/>
</dbReference>
<dbReference type="InterPro" id="IPR011993">
    <property type="entry name" value="PH-like_dom_sf"/>
</dbReference>
<dbReference type="RefSeq" id="XP_013863030.1">
    <property type="nucleotide sequence ID" value="XM_014007576.1"/>
</dbReference>
<dbReference type="SUPFAM" id="SSF50729">
    <property type="entry name" value="PH domain-like"/>
    <property type="match status" value="1"/>
</dbReference>
<dbReference type="AlphaFoldDB" id="A0A2I4B5L0"/>
<dbReference type="OrthoDB" id="9900190at2759"/>
<feature type="compositionally biased region" description="Basic and acidic residues" evidence="1">
    <location>
        <begin position="353"/>
        <end position="362"/>
    </location>
</feature>
<organism evidence="4 5">
    <name type="scientific">Austrofundulus limnaeus</name>
    <name type="common">Annual killifish</name>
    <dbReference type="NCBI Taxonomy" id="52670"/>
    <lineage>
        <taxon>Eukaryota</taxon>
        <taxon>Metazoa</taxon>
        <taxon>Chordata</taxon>
        <taxon>Craniata</taxon>
        <taxon>Vertebrata</taxon>
        <taxon>Euteleostomi</taxon>
        <taxon>Actinopterygii</taxon>
        <taxon>Neopterygii</taxon>
        <taxon>Teleostei</taxon>
        <taxon>Neoteleostei</taxon>
        <taxon>Acanthomorphata</taxon>
        <taxon>Ovalentaria</taxon>
        <taxon>Atherinomorphae</taxon>
        <taxon>Cyprinodontiformes</taxon>
        <taxon>Rivulidae</taxon>
        <taxon>Austrofundulus</taxon>
    </lineage>
</organism>
<feature type="domain" description="PH" evidence="3">
    <location>
        <begin position="36"/>
        <end position="155"/>
    </location>
</feature>
<dbReference type="InterPro" id="IPR042986">
    <property type="entry name" value="PLEKHS1"/>
</dbReference>
<dbReference type="InterPro" id="IPR001849">
    <property type="entry name" value="PH_domain"/>
</dbReference>
<feature type="region of interest" description="Disordered" evidence="1">
    <location>
        <begin position="213"/>
        <end position="243"/>
    </location>
</feature>
<dbReference type="PANTHER" id="PTHR47014:SF1">
    <property type="entry name" value="PLECKSTRIN HOMOLOGY DOMAIN-CONTAINING FAMILY S MEMBER 1"/>
    <property type="match status" value="1"/>
</dbReference>
<feature type="compositionally biased region" description="Low complexity" evidence="1">
    <location>
        <begin position="363"/>
        <end position="374"/>
    </location>
</feature>
<feature type="compositionally biased region" description="Basic and acidic residues" evidence="1">
    <location>
        <begin position="213"/>
        <end position="225"/>
    </location>
</feature>
<dbReference type="Gene3D" id="2.30.29.30">
    <property type="entry name" value="Pleckstrin-homology domain (PH domain)/Phosphotyrosine-binding domain (PTB)"/>
    <property type="match status" value="1"/>
</dbReference>